<dbReference type="GeneID" id="109403970"/>
<evidence type="ECO:0000259" key="4">
    <source>
        <dbReference type="Pfam" id="PF04500"/>
    </source>
</evidence>
<evidence type="ECO:0000256" key="1">
    <source>
        <dbReference type="ARBA" id="ARBA00022723"/>
    </source>
</evidence>
<evidence type="ECO:0000313" key="6">
    <source>
        <dbReference type="Proteomes" id="UP000069940"/>
    </source>
</evidence>
<dbReference type="Gene3D" id="2.20.25.240">
    <property type="match status" value="3"/>
</dbReference>
<dbReference type="PANTHER" id="PTHR31665">
    <property type="entry name" value="FLYWCH FAMILY MEMBER 2-RELATED"/>
    <property type="match status" value="1"/>
</dbReference>
<dbReference type="InterPro" id="IPR007588">
    <property type="entry name" value="Znf_FLYWCH"/>
</dbReference>
<evidence type="ECO:0000313" key="5">
    <source>
        <dbReference type="EnsemblMetazoa" id="AALFPA23_013958.P20248"/>
    </source>
</evidence>
<keyword evidence="1" id="KW-0479">Metal-binding</keyword>
<keyword evidence="2" id="KW-0863">Zinc-finger</keyword>
<dbReference type="EnsemblMetazoa" id="AALFPA23_013958.R20248">
    <property type="protein sequence ID" value="AALFPA23_013958.P20248"/>
    <property type="gene ID" value="AALFPA23_013958"/>
</dbReference>
<reference evidence="5" key="2">
    <citation type="submission" date="2025-05" db="UniProtKB">
        <authorList>
            <consortium name="EnsemblMetazoa"/>
        </authorList>
    </citation>
    <scope>IDENTIFICATION</scope>
    <source>
        <strain evidence="5">Foshan</strain>
    </source>
</reference>
<reference evidence="6" key="1">
    <citation type="journal article" date="2015" name="Proc. Natl. Acad. Sci. U.S.A.">
        <title>Genome sequence of the Asian Tiger mosquito, Aedes albopictus, reveals insights into its biology, genetics, and evolution.</title>
        <authorList>
            <person name="Chen X.G."/>
            <person name="Jiang X."/>
            <person name="Gu J."/>
            <person name="Xu M."/>
            <person name="Wu Y."/>
            <person name="Deng Y."/>
            <person name="Zhang C."/>
            <person name="Bonizzoni M."/>
            <person name="Dermauw W."/>
            <person name="Vontas J."/>
            <person name="Armbruster P."/>
            <person name="Huang X."/>
            <person name="Yang Y."/>
            <person name="Zhang H."/>
            <person name="He W."/>
            <person name="Peng H."/>
            <person name="Liu Y."/>
            <person name="Wu K."/>
            <person name="Chen J."/>
            <person name="Lirakis M."/>
            <person name="Topalis P."/>
            <person name="Van Leeuwen T."/>
            <person name="Hall A.B."/>
            <person name="Jiang X."/>
            <person name="Thorpe C."/>
            <person name="Mueller R.L."/>
            <person name="Sun C."/>
            <person name="Waterhouse R.M."/>
            <person name="Yan G."/>
            <person name="Tu Z.J."/>
            <person name="Fang X."/>
            <person name="James A.A."/>
        </authorList>
    </citation>
    <scope>NUCLEOTIDE SEQUENCE [LARGE SCALE GENOMIC DNA]</scope>
    <source>
        <strain evidence="6">Foshan</strain>
    </source>
</reference>
<dbReference type="RefSeq" id="XP_062698337.1">
    <property type="nucleotide sequence ID" value="XM_062842353.1"/>
</dbReference>
<evidence type="ECO:0000256" key="2">
    <source>
        <dbReference type="ARBA" id="ARBA00022771"/>
    </source>
</evidence>
<protein>
    <recommendedName>
        <fullName evidence="4">FLYWCH-type domain-containing protein</fullName>
    </recommendedName>
</protein>
<dbReference type="Pfam" id="PF04500">
    <property type="entry name" value="FLYWCH"/>
    <property type="match status" value="4"/>
</dbReference>
<sequence>MHLFHDGNTYTPNERPYPGQRSRTWKCSLYYRLKYRARIVTSEADGLPKLRAVVAEHTHSKVFPNLTHKFRNIVFIVNNVGGLQLCVDGYPFIRSRTTDEVQYWTCNQRKRLGCPVRASVRRREKGKKPLVKLSGCHNHLIITELKRRYAGAQLEYRGGDVTFSPSCRGMPKMTLEGYVYIRNAGNATKTYWLCERGKRFKCRALKRRYVGAQIEYRGRGVTFSIRRGRRCMPKMTLEGYVYRRNAGNAIKTYWRCEREKRFKCRARAITYQGTGRITINEHSHNHMPGF</sequence>
<dbReference type="Proteomes" id="UP000069940">
    <property type="component" value="Unassembled WGS sequence"/>
</dbReference>
<feature type="domain" description="FLYWCH-type" evidence="4">
    <location>
        <begin position="76"/>
        <end position="139"/>
    </location>
</feature>
<name>A0ABM1Z0X4_AEDAL</name>
<feature type="domain" description="FLYWCH-type" evidence="4">
    <location>
        <begin position="227"/>
        <end position="286"/>
    </location>
</feature>
<keyword evidence="6" id="KW-1185">Reference proteome</keyword>
<organism evidence="5 6">
    <name type="scientific">Aedes albopictus</name>
    <name type="common">Asian tiger mosquito</name>
    <name type="synonym">Stegomyia albopicta</name>
    <dbReference type="NCBI Taxonomy" id="7160"/>
    <lineage>
        <taxon>Eukaryota</taxon>
        <taxon>Metazoa</taxon>
        <taxon>Ecdysozoa</taxon>
        <taxon>Arthropoda</taxon>
        <taxon>Hexapoda</taxon>
        <taxon>Insecta</taxon>
        <taxon>Pterygota</taxon>
        <taxon>Neoptera</taxon>
        <taxon>Endopterygota</taxon>
        <taxon>Diptera</taxon>
        <taxon>Nematocera</taxon>
        <taxon>Culicoidea</taxon>
        <taxon>Culicidae</taxon>
        <taxon>Culicinae</taxon>
        <taxon>Aedini</taxon>
        <taxon>Aedes</taxon>
        <taxon>Stegomyia</taxon>
    </lineage>
</organism>
<proteinExistence type="predicted"/>
<evidence type="ECO:0000256" key="3">
    <source>
        <dbReference type="ARBA" id="ARBA00022833"/>
    </source>
</evidence>
<dbReference type="PANTHER" id="PTHR31665:SF0">
    <property type="entry name" value="FLYWCH FAMILY MEMBER 2"/>
    <property type="match status" value="1"/>
</dbReference>
<feature type="domain" description="FLYWCH-type" evidence="4">
    <location>
        <begin position="163"/>
        <end position="204"/>
    </location>
</feature>
<accession>A0ABM1Z0X4</accession>
<keyword evidence="3" id="KW-0862">Zinc</keyword>
<feature type="domain" description="FLYWCH-type" evidence="4">
    <location>
        <begin position="3"/>
        <end position="59"/>
    </location>
</feature>
<dbReference type="InterPro" id="IPR040312">
    <property type="entry name" value="FWCH1/FWCH2"/>
</dbReference>